<dbReference type="Proteomes" id="UP001054857">
    <property type="component" value="Unassembled WGS sequence"/>
</dbReference>
<protein>
    <submittedName>
        <fullName evidence="3">Uncharacterized protein</fullName>
    </submittedName>
</protein>
<organism evidence="3 4">
    <name type="scientific">Astrephomene gubernaculifera</name>
    <dbReference type="NCBI Taxonomy" id="47775"/>
    <lineage>
        <taxon>Eukaryota</taxon>
        <taxon>Viridiplantae</taxon>
        <taxon>Chlorophyta</taxon>
        <taxon>core chlorophytes</taxon>
        <taxon>Chlorophyceae</taxon>
        <taxon>CS clade</taxon>
        <taxon>Chlamydomonadales</taxon>
        <taxon>Astrephomenaceae</taxon>
        <taxon>Astrephomene</taxon>
    </lineage>
</organism>
<dbReference type="EMBL" id="BMAR01000010">
    <property type="protein sequence ID" value="GFR45536.1"/>
    <property type="molecule type" value="Genomic_DNA"/>
</dbReference>
<gene>
    <name evidence="3" type="ORF">Agub_g6929</name>
</gene>
<feature type="region of interest" description="Disordered" evidence="2">
    <location>
        <begin position="453"/>
        <end position="504"/>
    </location>
</feature>
<accession>A0AAD3DP94</accession>
<comment type="caution">
    <text evidence="3">The sequence shown here is derived from an EMBL/GenBank/DDBJ whole genome shotgun (WGS) entry which is preliminary data.</text>
</comment>
<keyword evidence="4" id="KW-1185">Reference proteome</keyword>
<name>A0AAD3DP94_9CHLO</name>
<evidence type="ECO:0000313" key="4">
    <source>
        <dbReference type="Proteomes" id="UP001054857"/>
    </source>
</evidence>
<feature type="region of interest" description="Disordered" evidence="2">
    <location>
        <begin position="250"/>
        <end position="302"/>
    </location>
</feature>
<keyword evidence="1" id="KW-0175">Coiled coil</keyword>
<reference evidence="3 4" key="1">
    <citation type="journal article" date="2021" name="Sci. Rep.">
        <title>Genome sequencing of the multicellular alga Astrephomene provides insights into convergent evolution of germ-soma differentiation.</title>
        <authorList>
            <person name="Yamashita S."/>
            <person name="Yamamoto K."/>
            <person name="Matsuzaki R."/>
            <person name="Suzuki S."/>
            <person name="Yamaguchi H."/>
            <person name="Hirooka S."/>
            <person name="Minakuchi Y."/>
            <person name="Miyagishima S."/>
            <person name="Kawachi M."/>
            <person name="Toyoda A."/>
            <person name="Nozaki H."/>
        </authorList>
    </citation>
    <scope>NUCLEOTIDE SEQUENCE [LARGE SCALE GENOMIC DNA]</scope>
    <source>
        <strain evidence="3 4">NIES-4017</strain>
    </source>
</reference>
<feature type="coiled-coil region" evidence="1">
    <location>
        <begin position="5"/>
        <end position="126"/>
    </location>
</feature>
<proteinExistence type="predicted"/>
<evidence type="ECO:0000256" key="2">
    <source>
        <dbReference type="SAM" id="MobiDB-lite"/>
    </source>
</evidence>
<evidence type="ECO:0000256" key="1">
    <source>
        <dbReference type="SAM" id="Coils"/>
    </source>
</evidence>
<dbReference type="AlphaFoldDB" id="A0AAD3DP94"/>
<evidence type="ECO:0000313" key="3">
    <source>
        <dbReference type="EMBL" id="GFR45536.1"/>
    </source>
</evidence>
<sequence length="504" mass="52888">MFGLGRRKDNEIRRLQAEVEQAQLSLQEANKRAENAESQAALLASQNRALAAKVHRLALQRVELENDKVRVERENKDLQLANLRLETEKQAAKGAETDAWQVTNLKIALAQQAAQHRTKLASLKRRTKALLNAVLPGGNGRGARAGLGQLSPAPCDKTYSRSAPGSPTTEHALADLWDTPLNPPSMLDAETDLHTRVRQVIGWLYDDTISEDQALEQITSLTQNLMIQPQSPPAMSRGCSPFPVPKLATTTTGDGSAEKVDAATDVQTSRPRHFSDVATETPEELSHIGTPRESGTPQRLMPPGVRPLDLAALVAQAMETAPLSGRSTASTTAASSAAAPSSFNAFSQFVLAQPEKLQRLIMRHAAATGAKTGSAQPQQSPFGGHMLSFTSGSHNAVATATTTAGGLADNYVPGLSSNLEPPSMASTGAATSRPNLTSRLLGLSSAANVNRATAPAVPPASSPVAAGPNTAAAGVVLPSSGPITSPAKRPAKRSAAMPPPKIAH</sequence>
<feature type="non-terminal residue" evidence="3">
    <location>
        <position position="504"/>
    </location>
</feature>